<comment type="similarity">
    <text evidence="2 5">Belongs to the CGI121/TPRKB family.</text>
</comment>
<dbReference type="Proteomes" id="UP001165121">
    <property type="component" value="Unassembled WGS sequence"/>
</dbReference>
<evidence type="ECO:0000313" key="7">
    <source>
        <dbReference type="Proteomes" id="UP001165121"/>
    </source>
</evidence>
<dbReference type="InterPro" id="IPR013926">
    <property type="entry name" value="CGI121/TPRKB"/>
</dbReference>
<keyword evidence="4 5" id="KW-0539">Nucleus</keyword>
<dbReference type="Gene3D" id="3.30.2380.10">
    <property type="entry name" value="CGI121/TPRKB"/>
    <property type="match status" value="1"/>
</dbReference>
<comment type="subcellular location">
    <subcellularLocation>
        <location evidence="1">Nucleus</location>
    </subcellularLocation>
</comment>
<dbReference type="PANTHER" id="PTHR15840:SF10">
    <property type="entry name" value="EKC_KEOPS COMPLEX SUBUNIT TPRKB"/>
    <property type="match status" value="1"/>
</dbReference>
<evidence type="ECO:0000313" key="6">
    <source>
        <dbReference type="EMBL" id="GMF14457.1"/>
    </source>
</evidence>
<reference evidence="6" key="1">
    <citation type="submission" date="2023-04" db="EMBL/GenBank/DDBJ databases">
        <title>Phytophthora fragariaefolia NBRC 109709.</title>
        <authorList>
            <person name="Ichikawa N."/>
            <person name="Sato H."/>
            <person name="Tonouchi N."/>
        </authorList>
    </citation>
    <scope>NUCLEOTIDE SEQUENCE</scope>
    <source>
        <strain evidence="6">NBRC 109709</strain>
    </source>
</reference>
<dbReference type="AlphaFoldDB" id="A0A9W6TG85"/>
<evidence type="ECO:0000256" key="2">
    <source>
        <dbReference type="ARBA" id="ARBA00005546"/>
    </source>
</evidence>
<dbReference type="OrthoDB" id="329139at2759"/>
<dbReference type="GO" id="GO:0005634">
    <property type="term" value="C:nucleus"/>
    <property type="evidence" value="ECO:0007669"/>
    <property type="project" value="UniProtKB-SubCell"/>
</dbReference>
<keyword evidence="3" id="KW-0819">tRNA processing</keyword>
<proteinExistence type="inferred from homology"/>
<dbReference type="EMBL" id="BSXT01000003">
    <property type="protein sequence ID" value="GMF14457.1"/>
    <property type="molecule type" value="Genomic_DNA"/>
</dbReference>
<sequence>MSGSRNVSESFKRFGVNDDTTSIVICVFDADEAALKAVEALVEGMQLPFEELGTHLTDEDVKLIKKFYKISEQELTQSSLVDAATCRIATKSCSK</sequence>
<dbReference type="GO" id="GO:0002949">
    <property type="term" value="P:tRNA threonylcarbamoyladenosine modification"/>
    <property type="evidence" value="ECO:0007669"/>
    <property type="project" value="TreeGrafter"/>
</dbReference>
<comment type="caution">
    <text evidence="6">The sequence shown here is derived from an EMBL/GenBank/DDBJ whole genome shotgun (WGS) entry which is preliminary data.</text>
</comment>
<keyword evidence="7" id="KW-1185">Reference proteome</keyword>
<gene>
    <name evidence="6" type="ORF">Pfra01_000005700</name>
</gene>
<evidence type="ECO:0000256" key="3">
    <source>
        <dbReference type="ARBA" id="ARBA00022694"/>
    </source>
</evidence>
<accession>A0A9W6TG85</accession>
<dbReference type="GO" id="GO:0000408">
    <property type="term" value="C:EKC/KEOPS complex"/>
    <property type="evidence" value="ECO:0007669"/>
    <property type="project" value="TreeGrafter"/>
</dbReference>
<dbReference type="Pfam" id="PF08617">
    <property type="entry name" value="CGI-121"/>
    <property type="match status" value="1"/>
</dbReference>
<dbReference type="InterPro" id="IPR036504">
    <property type="entry name" value="CGI121/TPRKB_sf"/>
</dbReference>
<dbReference type="GO" id="GO:0005829">
    <property type="term" value="C:cytosol"/>
    <property type="evidence" value="ECO:0007669"/>
    <property type="project" value="TreeGrafter"/>
</dbReference>
<protein>
    <submittedName>
        <fullName evidence="6">Unnamed protein product</fullName>
    </submittedName>
</protein>
<evidence type="ECO:0000256" key="4">
    <source>
        <dbReference type="ARBA" id="ARBA00023242"/>
    </source>
</evidence>
<organism evidence="6 7">
    <name type="scientific">Phytophthora fragariaefolia</name>
    <dbReference type="NCBI Taxonomy" id="1490495"/>
    <lineage>
        <taxon>Eukaryota</taxon>
        <taxon>Sar</taxon>
        <taxon>Stramenopiles</taxon>
        <taxon>Oomycota</taxon>
        <taxon>Peronosporomycetes</taxon>
        <taxon>Peronosporales</taxon>
        <taxon>Peronosporaceae</taxon>
        <taxon>Phytophthora</taxon>
    </lineage>
</organism>
<dbReference type="PANTHER" id="PTHR15840">
    <property type="entry name" value="CGI-121 FAMILY MEMBER"/>
    <property type="match status" value="1"/>
</dbReference>
<dbReference type="SUPFAM" id="SSF143870">
    <property type="entry name" value="PF0523-like"/>
    <property type="match status" value="1"/>
</dbReference>
<evidence type="ECO:0000256" key="1">
    <source>
        <dbReference type="ARBA" id="ARBA00004123"/>
    </source>
</evidence>
<evidence type="ECO:0000256" key="5">
    <source>
        <dbReference type="RuleBase" id="RU004398"/>
    </source>
</evidence>
<name>A0A9W6TG85_9STRA</name>